<name>A0AB39I6F7_9PSED</name>
<dbReference type="AlphaFoldDB" id="A0AB39I6F7"/>
<reference evidence="1" key="1">
    <citation type="submission" date="2024-07" db="EMBL/GenBank/DDBJ databases">
        <title>Identification and characteristics of a novel species of coltsfoot's symbiotic bacteria.</title>
        <authorList>
            <person name="Juszczyk A."/>
            <person name="Jasielczuk I."/>
            <person name="Gurgul A."/>
            <person name="Rogala M."/>
            <person name="Kowalczyk A."/>
            <person name="Szmatola T."/>
            <person name="Kosecka-Strojek M."/>
            <person name="Arent Z."/>
            <person name="Latowski D."/>
        </authorList>
    </citation>
    <scope>NUCLEOTIDE SEQUENCE</scope>
    <source>
        <strain evidence="1">Hg7Tf</strain>
    </source>
</reference>
<dbReference type="RefSeq" id="WP_368491747.1">
    <property type="nucleotide sequence ID" value="NZ_CP162607.1"/>
</dbReference>
<dbReference type="Gene3D" id="1.25.40.10">
    <property type="entry name" value="Tetratricopeptide repeat domain"/>
    <property type="match status" value="2"/>
</dbReference>
<dbReference type="EMBL" id="CP162607">
    <property type="protein sequence ID" value="XDK38389.1"/>
    <property type="molecule type" value="Genomic_DNA"/>
</dbReference>
<organism evidence="1">
    <name type="scientific">Pseudomonas sp. Hg7Tf</name>
    <dbReference type="NCBI Taxonomy" id="3236988"/>
    <lineage>
        <taxon>Bacteria</taxon>
        <taxon>Pseudomonadati</taxon>
        <taxon>Pseudomonadota</taxon>
        <taxon>Gammaproteobacteria</taxon>
        <taxon>Pseudomonadales</taxon>
        <taxon>Pseudomonadaceae</taxon>
        <taxon>Pseudomonas</taxon>
    </lineage>
</organism>
<dbReference type="SUPFAM" id="SSF81901">
    <property type="entry name" value="HCP-like"/>
    <property type="match status" value="2"/>
</dbReference>
<protein>
    <submittedName>
        <fullName evidence="1">Tetratricopeptide repeat protein</fullName>
    </submittedName>
</protein>
<evidence type="ECO:0000313" key="1">
    <source>
        <dbReference type="EMBL" id="XDK38389.1"/>
    </source>
</evidence>
<gene>
    <name evidence="1" type="ORF">AB4Y39_06935</name>
</gene>
<accession>A0AB39I6F7</accession>
<proteinExistence type="predicted"/>
<dbReference type="InterPro" id="IPR011990">
    <property type="entry name" value="TPR-like_helical_dom_sf"/>
</dbReference>
<sequence length="336" mass="37648">MIGSQGFKYLSLVALLGFFAVFSVCSFAALSPAQQAAKERGIMLYNQYKPAEKELRIAAEAGDAEAQFYLGEDLRHKNRYMTAEARNFLEASASQGNLYAMIRLGHSGSGLCNILGNCPAGYKSSGDWSLEAWKISKALAAKGDPEGLYFFYRVTGELEFLVKSAEAGFPFAQYWLARRYHNGDGFFWLPWRRSQEIERWYKAAAENGHPEAMVRYAVIIYENQGDMAVVRYWIEEAAKTGYENGVAHLAGEYAHSPSYFNFPLDLVKAYGLTSLLLVLDGGGGTLRFTERELVKISSQMTPEQIEQGKAFALEWQVANPRPISFFPMMLDPLDSF</sequence>